<feature type="region of interest" description="Disordered" evidence="1">
    <location>
        <begin position="314"/>
        <end position="338"/>
    </location>
</feature>
<evidence type="ECO:0008006" key="4">
    <source>
        <dbReference type="Google" id="ProtNLM"/>
    </source>
</evidence>
<dbReference type="EMBL" id="JAMZEC010000001">
    <property type="protein sequence ID" value="MCP2352874.1"/>
    <property type="molecule type" value="Genomic_DNA"/>
</dbReference>
<gene>
    <name evidence="2" type="ORF">HD595_008996</name>
</gene>
<evidence type="ECO:0000313" key="2">
    <source>
        <dbReference type="EMBL" id="MCP2352874.1"/>
    </source>
</evidence>
<name>A0ABT1KFT7_9ACTN</name>
<reference evidence="2 3" key="1">
    <citation type="submission" date="2022-06" db="EMBL/GenBank/DDBJ databases">
        <title>Sequencing the genomes of 1000 actinobacteria strains.</title>
        <authorList>
            <person name="Klenk H.-P."/>
        </authorList>
    </citation>
    <scope>NUCLEOTIDE SEQUENCE [LARGE SCALE GENOMIC DNA]</scope>
    <source>
        <strain evidence="2 3">DSM 44170</strain>
    </source>
</reference>
<keyword evidence="3" id="KW-1185">Reference proteome</keyword>
<evidence type="ECO:0000313" key="3">
    <source>
        <dbReference type="Proteomes" id="UP001320766"/>
    </source>
</evidence>
<organism evidence="2 3">
    <name type="scientific">Nonomuraea roseoviolacea subsp. carminata</name>
    <dbReference type="NCBI Taxonomy" id="160689"/>
    <lineage>
        <taxon>Bacteria</taxon>
        <taxon>Bacillati</taxon>
        <taxon>Actinomycetota</taxon>
        <taxon>Actinomycetes</taxon>
        <taxon>Streptosporangiales</taxon>
        <taxon>Streptosporangiaceae</taxon>
        <taxon>Nonomuraea</taxon>
    </lineage>
</organism>
<evidence type="ECO:0000256" key="1">
    <source>
        <dbReference type="SAM" id="MobiDB-lite"/>
    </source>
</evidence>
<accession>A0ABT1KFT7</accession>
<dbReference type="InterPro" id="IPR026337">
    <property type="entry name" value="AKG_HExxH"/>
</dbReference>
<dbReference type="RefSeq" id="WP_253780768.1">
    <property type="nucleotide sequence ID" value="NZ_BAAAVE010000014.1"/>
</dbReference>
<protein>
    <recommendedName>
        <fullName evidence="4">HEXXH motif domain-containing protein</fullName>
    </recommendedName>
</protein>
<sequence>MTAVPPDDLISRIDLALGSDPRFAGAPAIEARNLARYRLGLRILAEHHPDAADRLERLSRAGDDELRPVMYDPVLRNAFENDLTALEAGEGPTDALAGYLASGAADPPAGRLDGLGPCERLSRPHVRPWPRHAASWVWTDLDAGAGPQQALTARLEALLAGTLSKDGSGTRVTPDAALSAALGRAADLLTALLPRTGAGVLPHVSLVGFARYDNGEETLNSISGGDPLPSALFLAPERMDDPWTAAETLFHEGLHLKLFDVLRTGSLVADPDRLVPIPWRTRSWTLTRVLFAMHVYAHLLLFRAAAAEAGPGLRSRYGPPPATEDVDRATPGSEAAARGGYTTSLERVTYLARQAAEVHGGVLTAEGRAFVGWLIGAVTPLAPGILSEGGPVASPPAAVPAGMVAADAVAAGAEMEPRGYRQARPVQVCPIPEQRRLVAVSPGTSRFRWLNDHAWLIYALCDGRDLAALRAGYLRAAGQDADERLRLGLADLLSAGLIEPVGT</sequence>
<proteinExistence type="predicted"/>
<dbReference type="Proteomes" id="UP001320766">
    <property type="component" value="Unassembled WGS sequence"/>
</dbReference>
<comment type="caution">
    <text evidence="2">The sequence shown here is derived from an EMBL/GenBank/DDBJ whole genome shotgun (WGS) entry which is preliminary data.</text>
</comment>
<dbReference type="NCBIfam" id="TIGR04267">
    <property type="entry name" value="mod_HExxH"/>
    <property type="match status" value="1"/>
</dbReference>